<reference evidence="5 6" key="1">
    <citation type="journal article" date="2021" name="Nat. Plants">
        <title>The Taxus genome provides insights into paclitaxel biosynthesis.</title>
        <authorList>
            <person name="Xiong X."/>
            <person name="Gou J."/>
            <person name="Liao Q."/>
            <person name="Li Y."/>
            <person name="Zhou Q."/>
            <person name="Bi G."/>
            <person name="Li C."/>
            <person name="Du R."/>
            <person name="Wang X."/>
            <person name="Sun T."/>
            <person name="Guo L."/>
            <person name="Liang H."/>
            <person name="Lu P."/>
            <person name="Wu Y."/>
            <person name="Zhang Z."/>
            <person name="Ro D.K."/>
            <person name="Shang Y."/>
            <person name="Huang S."/>
            <person name="Yan J."/>
        </authorList>
    </citation>
    <scope>NUCLEOTIDE SEQUENCE [LARGE SCALE GENOMIC DNA]</scope>
    <source>
        <strain evidence="5">Ta-2019</strain>
    </source>
</reference>
<dbReference type="EMBL" id="JAHRHJ020000002">
    <property type="protein sequence ID" value="KAH9325041.1"/>
    <property type="molecule type" value="Genomic_DNA"/>
</dbReference>
<feature type="non-terminal residue" evidence="5">
    <location>
        <position position="135"/>
    </location>
</feature>
<evidence type="ECO:0000256" key="2">
    <source>
        <dbReference type="ARBA" id="ARBA00022723"/>
    </source>
</evidence>
<dbReference type="OMA" id="KHAMSSH"/>
<evidence type="ECO:0000256" key="1">
    <source>
        <dbReference type="ARBA" id="ARBA00012418"/>
    </source>
</evidence>
<comment type="caution">
    <text evidence="5">The sequence shown here is derived from an EMBL/GenBank/DDBJ whole genome shotgun (WGS) entry which is preliminary data.</text>
</comment>
<proteinExistence type="predicted"/>
<dbReference type="PANTHER" id="PTHR48446:SF1">
    <property type="entry name" value="DNA-DIRECTED RNA POLYMERASE SUBUNIT BETA' N-TERMINAL SECTION"/>
    <property type="match status" value="1"/>
</dbReference>
<evidence type="ECO:0000256" key="3">
    <source>
        <dbReference type="ARBA" id="ARBA00022833"/>
    </source>
</evidence>
<dbReference type="InterPro" id="IPR007081">
    <property type="entry name" value="RNA_pol_Rpb1_5"/>
</dbReference>
<dbReference type="GO" id="GO:0003899">
    <property type="term" value="F:DNA-directed RNA polymerase activity"/>
    <property type="evidence" value="ECO:0007669"/>
    <property type="project" value="UniProtKB-EC"/>
</dbReference>
<dbReference type="SUPFAM" id="SSF64484">
    <property type="entry name" value="beta and beta-prime subunits of DNA dependent RNA-polymerase"/>
    <property type="match status" value="1"/>
</dbReference>
<dbReference type="InterPro" id="IPR015700">
    <property type="entry name" value="RPC1"/>
</dbReference>
<keyword evidence="3" id="KW-0862">Zinc</keyword>
<sequence length="135" mass="14833">TNLASVMGMEGVDGRNTKSNHVIEIEQTLGIEAAISVIIEQIEYTMKSHGMSIDIRHMMLLADVMTFKGEVLGITRFGIAKMKDSVLMLASFEKTTDHLFDASIHGRIDQIEGVSECIIMGIPMPIGTGLLKIRQ</sequence>
<feature type="non-terminal residue" evidence="5">
    <location>
        <position position="1"/>
    </location>
</feature>
<organism evidence="5 6">
    <name type="scientific">Taxus chinensis</name>
    <name type="common">Chinese yew</name>
    <name type="synonym">Taxus wallichiana var. chinensis</name>
    <dbReference type="NCBI Taxonomy" id="29808"/>
    <lineage>
        <taxon>Eukaryota</taxon>
        <taxon>Viridiplantae</taxon>
        <taxon>Streptophyta</taxon>
        <taxon>Embryophyta</taxon>
        <taxon>Tracheophyta</taxon>
        <taxon>Spermatophyta</taxon>
        <taxon>Pinopsida</taxon>
        <taxon>Pinidae</taxon>
        <taxon>Conifers II</taxon>
        <taxon>Cupressales</taxon>
        <taxon>Taxaceae</taxon>
        <taxon>Taxus</taxon>
    </lineage>
</organism>
<feature type="domain" description="RNA polymerase Rpb1" evidence="4">
    <location>
        <begin position="2"/>
        <end position="86"/>
    </location>
</feature>
<dbReference type="Pfam" id="PF04998">
    <property type="entry name" value="RNA_pol_Rpb1_5"/>
    <property type="match status" value="1"/>
</dbReference>
<dbReference type="GO" id="GO:0046872">
    <property type="term" value="F:metal ion binding"/>
    <property type="evidence" value="ECO:0007669"/>
    <property type="project" value="UniProtKB-KW"/>
</dbReference>
<evidence type="ECO:0000313" key="5">
    <source>
        <dbReference type="EMBL" id="KAH9325041.1"/>
    </source>
</evidence>
<dbReference type="GO" id="GO:0006351">
    <property type="term" value="P:DNA-templated transcription"/>
    <property type="evidence" value="ECO:0007669"/>
    <property type="project" value="InterPro"/>
</dbReference>
<keyword evidence="6" id="KW-1185">Reference proteome</keyword>
<dbReference type="Proteomes" id="UP000824469">
    <property type="component" value="Unassembled WGS sequence"/>
</dbReference>
<keyword evidence="2" id="KW-0479">Metal-binding</keyword>
<name>A0AA38LID9_TAXCH</name>
<dbReference type="Gene3D" id="1.10.150.390">
    <property type="match status" value="1"/>
</dbReference>
<dbReference type="AlphaFoldDB" id="A0AA38LID9"/>
<dbReference type="GO" id="GO:0003677">
    <property type="term" value="F:DNA binding"/>
    <property type="evidence" value="ECO:0007669"/>
    <property type="project" value="InterPro"/>
</dbReference>
<protein>
    <recommendedName>
        <fullName evidence="1">DNA-directed RNA polymerase</fullName>
        <ecNumber evidence="1">2.7.7.6</ecNumber>
    </recommendedName>
</protein>
<dbReference type="EC" id="2.7.7.6" evidence="1"/>
<dbReference type="PANTHER" id="PTHR48446">
    <property type="entry name" value="DNA-DIRECTED RNA POLYMERASE SUBUNIT BETA' N-TERMINAL SECTION"/>
    <property type="match status" value="1"/>
</dbReference>
<evidence type="ECO:0000313" key="6">
    <source>
        <dbReference type="Proteomes" id="UP000824469"/>
    </source>
</evidence>
<accession>A0AA38LID9</accession>
<gene>
    <name evidence="5" type="ORF">KI387_005219</name>
</gene>
<evidence type="ECO:0000259" key="4">
    <source>
        <dbReference type="Pfam" id="PF04998"/>
    </source>
</evidence>
<dbReference type="FunFam" id="1.10.150.390:FF:000003">
    <property type="entry name" value="DNA-directed RNA polymerase subunit"/>
    <property type="match status" value="1"/>
</dbReference>